<dbReference type="Proteomes" id="UP000177575">
    <property type="component" value="Unassembled WGS sequence"/>
</dbReference>
<evidence type="ECO:0000313" key="3">
    <source>
        <dbReference type="Proteomes" id="UP000177575"/>
    </source>
</evidence>
<protein>
    <recommendedName>
        <fullName evidence="1">Peptidase M28 domain-containing protein</fullName>
    </recommendedName>
</protein>
<dbReference type="AlphaFoldDB" id="A0A1G2Q2B8"/>
<dbReference type="SUPFAM" id="SSF53187">
    <property type="entry name" value="Zn-dependent exopeptidases"/>
    <property type="match status" value="1"/>
</dbReference>
<comment type="caution">
    <text evidence="2">The sequence shown here is derived from an EMBL/GenBank/DDBJ whole genome shotgun (WGS) entry which is preliminary data.</text>
</comment>
<gene>
    <name evidence="2" type="ORF">A2388_01045</name>
</gene>
<reference evidence="2 3" key="1">
    <citation type="journal article" date="2016" name="Nat. Commun.">
        <title>Thousands of microbial genomes shed light on interconnected biogeochemical processes in an aquifer system.</title>
        <authorList>
            <person name="Anantharaman K."/>
            <person name="Brown C.T."/>
            <person name="Hug L.A."/>
            <person name="Sharon I."/>
            <person name="Castelle C.J."/>
            <person name="Probst A.J."/>
            <person name="Thomas B.C."/>
            <person name="Singh A."/>
            <person name="Wilkins M.J."/>
            <person name="Karaoz U."/>
            <person name="Brodie E.L."/>
            <person name="Williams K.H."/>
            <person name="Hubbard S.S."/>
            <person name="Banfield J.F."/>
        </authorList>
    </citation>
    <scope>NUCLEOTIDE SEQUENCE [LARGE SCALE GENOMIC DNA]</scope>
</reference>
<dbReference type="Gene3D" id="3.40.630.10">
    <property type="entry name" value="Zn peptidases"/>
    <property type="match status" value="1"/>
</dbReference>
<dbReference type="InterPro" id="IPR007484">
    <property type="entry name" value="Peptidase_M28"/>
</dbReference>
<dbReference type="EMBL" id="MHTC01000042">
    <property type="protein sequence ID" value="OHA54717.1"/>
    <property type="molecule type" value="Genomic_DNA"/>
</dbReference>
<evidence type="ECO:0000259" key="1">
    <source>
        <dbReference type="Pfam" id="PF04389"/>
    </source>
</evidence>
<name>A0A1G2Q2B8_9BACT</name>
<organism evidence="2 3">
    <name type="scientific">Candidatus Veblenbacteria bacterium RIFOXYB1_FULL_43_13</name>
    <dbReference type="NCBI Taxonomy" id="1802426"/>
    <lineage>
        <taxon>Bacteria</taxon>
        <taxon>Candidatus Vebleniibacteriota</taxon>
    </lineage>
</organism>
<accession>A0A1G2Q2B8</accession>
<sequence>MGCKNNLQILKEYSSMQSASALVNSFWQIATRVSDNTFINKIGLNIKDDHTPLNTAGIPSILLIDYHYPSFHTTNDTLDKCSANSLEIITQSVLNYLYSIE</sequence>
<evidence type="ECO:0000313" key="2">
    <source>
        <dbReference type="EMBL" id="OHA54717.1"/>
    </source>
</evidence>
<dbReference type="Pfam" id="PF04389">
    <property type="entry name" value="Peptidase_M28"/>
    <property type="match status" value="1"/>
</dbReference>
<feature type="domain" description="Peptidase M28" evidence="1">
    <location>
        <begin position="14"/>
        <end position="96"/>
    </location>
</feature>
<proteinExistence type="predicted"/>